<dbReference type="EMBL" id="CAXHTA020000019">
    <property type="protein sequence ID" value="CAL5228712.1"/>
    <property type="molecule type" value="Genomic_DNA"/>
</dbReference>
<gene>
    <name evidence="2" type="primary">g11895</name>
    <name evidence="2" type="ORF">VP750_LOCUS10618</name>
</gene>
<keyword evidence="3" id="KW-1185">Reference proteome</keyword>
<comment type="subcellular location">
    <subcellularLocation>
        <location evidence="1">Cytoplasm</location>
        <location evidence="1">Cytoskeleton</location>
        <location evidence="1">Cilium axoneme</location>
    </subcellularLocation>
</comment>
<sequence>MYGLEQYPDAVGLLLRGCDLIYTWYLDKLLDLLPRSLRIVHVEHCEVGRALFKTLGSTLPHLEGLSLSGSHVDEYRWARFPHLKILNVEKMRSILVEAIKPFRSQLLYLSFHGCVYSHDDMCHGLNSCVRLDLAHTRVSDAGLQTLLDKGAPNLKMLLLDPRHRDSGRWTTAMAEKAQERGITVIHDAGYQTHVPAIEECLRDHLCDSPQLLKYAKYVL</sequence>
<name>A0ABP1GA59_9CHLO</name>
<dbReference type="Proteomes" id="UP001497392">
    <property type="component" value="Unassembled WGS sequence"/>
</dbReference>
<comment type="caution">
    <text evidence="2">The sequence shown here is derived from an EMBL/GenBank/DDBJ whole genome shotgun (WGS) entry which is preliminary data.</text>
</comment>
<accession>A0ABP1GA59</accession>
<dbReference type="SUPFAM" id="SSF52047">
    <property type="entry name" value="RNI-like"/>
    <property type="match status" value="1"/>
</dbReference>
<organism evidence="2 3">
    <name type="scientific">Coccomyxa viridis</name>
    <dbReference type="NCBI Taxonomy" id="1274662"/>
    <lineage>
        <taxon>Eukaryota</taxon>
        <taxon>Viridiplantae</taxon>
        <taxon>Chlorophyta</taxon>
        <taxon>core chlorophytes</taxon>
        <taxon>Trebouxiophyceae</taxon>
        <taxon>Trebouxiophyceae incertae sedis</taxon>
        <taxon>Coccomyxaceae</taxon>
        <taxon>Coccomyxa</taxon>
    </lineage>
</organism>
<protein>
    <submittedName>
        <fullName evidence="2">G11895 protein</fullName>
    </submittedName>
</protein>
<reference evidence="2 3" key="1">
    <citation type="submission" date="2024-06" db="EMBL/GenBank/DDBJ databases">
        <authorList>
            <person name="Kraege A."/>
            <person name="Thomma B."/>
        </authorList>
    </citation>
    <scope>NUCLEOTIDE SEQUENCE [LARGE SCALE GENOMIC DNA]</scope>
</reference>
<dbReference type="InterPro" id="IPR032675">
    <property type="entry name" value="LRR_dom_sf"/>
</dbReference>
<dbReference type="Gene3D" id="3.80.10.10">
    <property type="entry name" value="Ribonuclease Inhibitor"/>
    <property type="match status" value="1"/>
</dbReference>
<evidence type="ECO:0000256" key="1">
    <source>
        <dbReference type="ARBA" id="ARBA00004430"/>
    </source>
</evidence>
<evidence type="ECO:0000313" key="2">
    <source>
        <dbReference type="EMBL" id="CAL5228712.1"/>
    </source>
</evidence>
<evidence type="ECO:0000313" key="3">
    <source>
        <dbReference type="Proteomes" id="UP001497392"/>
    </source>
</evidence>
<proteinExistence type="predicted"/>